<dbReference type="InterPro" id="IPR050123">
    <property type="entry name" value="Prok_molybdopt-oxidoreductase"/>
</dbReference>
<reference evidence="1 2" key="1">
    <citation type="submission" date="2016-01" db="EMBL/GenBank/DDBJ databases">
        <title>The new phylogeny of the genus Mycobacterium.</title>
        <authorList>
            <person name="Tarcisio F."/>
            <person name="Conor M."/>
            <person name="Antonella G."/>
            <person name="Elisabetta G."/>
            <person name="Giulia F.S."/>
            <person name="Sara T."/>
            <person name="Anna F."/>
            <person name="Clotilde B."/>
            <person name="Roberto B."/>
            <person name="Veronica D.S."/>
            <person name="Fabio R."/>
            <person name="Monica P."/>
            <person name="Olivier J."/>
            <person name="Enrico T."/>
            <person name="Nicola S."/>
        </authorList>
    </citation>
    <scope>NUCLEOTIDE SEQUENCE [LARGE SCALE GENOMIC DNA]</scope>
    <source>
        <strain evidence="1 2">DSM 43505</strain>
    </source>
</reference>
<protein>
    <submittedName>
        <fullName evidence="1">Uncharacterized protein</fullName>
    </submittedName>
</protein>
<dbReference type="Proteomes" id="UP000193738">
    <property type="component" value="Unassembled WGS sequence"/>
</dbReference>
<dbReference type="EMBL" id="LQOX01000010">
    <property type="protein sequence ID" value="ORV79477.1"/>
    <property type="molecule type" value="Genomic_DNA"/>
</dbReference>
<comment type="caution">
    <text evidence="1">The sequence shown here is derived from an EMBL/GenBank/DDBJ whole genome shotgun (WGS) entry which is preliminary data.</text>
</comment>
<organism evidence="1 2">
    <name type="scientific">Mycobacterium gastri</name>
    <dbReference type="NCBI Taxonomy" id="1777"/>
    <lineage>
        <taxon>Bacteria</taxon>
        <taxon>Bacillati</taxon>
        <taxon>Actinomycetota</taxon>
        <taxon>Actinomycetes</taxon>
        <taxon>Mycobacteriales</taxon>
        <taxon>Mycobacteriaceae</taxon>
        <taxon>Mycobacterium</taxon>
    </lineage>
</organism>
<keyword evidence="2" id="KW-1185">Reference proteome</keyword>
<dbReference type="STRING" id="1777.AWC07_22250"/>
<evidence type="ECO:0000313" key="1">
    <source>
        <dbReference type="EMBL" id="ORV79477.1"/>
    </source>
</evidence>
<dbReference type="PANTHER" id="PTHR43105">
    <property type="entry name" value="RESPIRATORY NITRATE REDUCTASE"/>
    <property type="match status" value="1"/>
</dbReference>
<dbReference type="Gene3D" id="3.40.50.12770">
    <property type="entry name" value="Nitrate reductase alpha subunit"/>
    <property type="match status" value="1"/>
</dbReference>
<evidence type="ECO:0000313" key="2">
    <source>
        <dbReference type="Proteomes" id="UP000193738"/>
    </source>
</evidence>
<dbReference type="GO" id="GO:0016020">
    <property type="term" value="C:membrane"/>
    <property type="evidence" value="ECO:0007669"/>
    <property type="project" value="TreeGrafter"/>
</dbReference>
<name>A0A1X1W0Z0_MYCGS</name>
<gene>
    <name evidence="1" type="ORF">AWC07_22250</name>
</gene>
<dbReference type="PANTHER" id="PTHR43105:SF2">
    <property type="entry name" value="RESPIRATORY NITRATE REDUCTASE 2 ALPHA CHAIN"/>
    <property type="match status" value="1"/>
</dbReference>
<proteinExistence type="predicted"/>
<sequence length="189" mass="20874">MHAFSPAIDPPWETRSDYEAFGAIASAFSTLAAKHLGTRTDIVLGALAHDTPGAMAYPSGVEYNWRTVGERPKPGKTMGTIADRLAHLAEGSEERRITYADAQARPVPVITSPEWSGSETGRRRYAPFTVNIEELKPFHTLTGRRSISARRLAQWPPGTTARVGSRRTRRGARCGVARMKVENRRCRPC</sequence>
<dbReference type="AlphaFoldDB" id="A0A1X1W0Z0"/>
<dbReference type="SUPFAM" id="SSF53706">
    <property type="entry name" value="Formate dehydrogenase/DMSO reductase, domains 1-3"/>
    <property type="match status" value="1"/>
</dbReference>
<accession>A0A1X1W0Z0</accession>
<dbReference type="Gene3D" id="3.40.50.12440">
    <property type="match status" value="1"/>
</dbReference>